<accession>A0ABQ6HAC3</accession>
<dbReference type="Proteomes" id="UP001157134">
    <property type="component" value="Unassembled WGS sequence"/>
</dbReference>
<reference evidence="1 2" key="1">
    <citation type="submission" date="2023-03" db="EMBL/GenBank/DDBJ databases">
        <title>Thalassotalea loyana LMG 22536T draft genome sequence.</title>
        <authorList>
            <person name="Sawabe T."/>
        </authorList>
    </citation>
    <scope>NUCLEOTIDE SEQUENCE [LARGE SCALE GENOMIC DNA]</scope>
    <source>
        <strain evidence="1 2">LMG 22536</strain>
    </source>
</reference>
<evidence type="ECO:0000313" key="1">
    <source>
        <dbReference type="EMBL" id="GLX85068.1"/>
    </source>
</evidence>
<dbReference type="EMBL" id="BSSV01000002">
    <property type="protein sequence ID" value="GLX85068.1"/>
    <property type="molecule type" value="Genomic_DNA"/>
</dbReference>
<gene>
    <name evidence="1" type="ORF">tloyanaT_13200</name>
</gene>
<sequence length="87" mass="9603">MKELENLKKLLQQNNIENLPNAAFISEAVEAMEALIAENKALRKTTFGAGSECDGEEDLTAEGVSFPDFEQGFNAAINIINKRMRSI</sequence>
<proteinExistence type="predicted"/>
<evidence type="ECO:0000313" key="2">
    <source>
        <dbReference type="Proteomes" id="UP001157134"/>
    </source>
</evidence>
<evidence type="ECO:0008006" key="3">
    <source>
        <dbReference type="Google" id="ProtNLM"/>
    </source>
</evidence>
<comment type="caution">
    <text evidence="1">The sequence shown here is derived from an EMBL/GenBank/DDBJ whole genome shotgun (WGS) entry which is preliminary data.</text>
</comment>
<dbReference type="RefSeq" id="WP_284296817.1">
    <property type="nucleotide sequence ID" value="NZ_BSSV01000002.1"/>
</dbReference>
<protein>
    <recommendedName>
        <fullName evidence="3">Phage protein</fullName>
    </recommendedName>
</protein>
<organism evidence="1 2">
    <name type="scientific">Thalassotalea loyana</name>
    <dbReference type="NCBI Taxonomy" id="280483"/>
    <lineage>
        <taxon>Bacteria</taxon>
        <taxon>Pseudomonadati</taxon>
        <taxon>Pseudomonadota</taxon>
        <taxon>Gammaproteobacteria</taxon>
        <taxon>Alteromonadales</taxon>
        <taxon>Colwelliaceae</taxon>
        <taxon>Thalassotalea</taxon>
    </lineage>
</organism>
<keyword evidence="2" id="KW-1185">Reference proteome</keyword>
<name>A0ABQ6HAC3_9GAMM</name>